<dbReference type="InterPro" id="IPR011009">
    <property type="entry name" value="Kinase-like_dom_sf"/>
</dbReference>
<gene>
    <name evidence="3" type="ORF">DUNSADRAFT_10557</name>
</gene>
<dbReference type="SUPFAM" id="SSF56112">
    <property type="entry name" value="Protein kinase-like (PK-like)"/>
    <property type="match status" value="1"/>
</dbReference>
<dbReference type="PROSITE" id="PS50011">
    <property type="entry name" value="PROTEIN_KINASE_DOM"/>
    <property type="match status" value="1"/>
</dbReference>
<dbReference type="PANTHER" id="PTHR12984">
    <property type="entry name" value="SCY1-RELATED S/T PROTEIN KINASE-LIKE"/>
    <property type="match status" value="1"/>
</dbReference>
<comment type="caution">
    <text evidence="3">The sequence shown here is derived from an EMBL/GenBank/DDBJ whole genome shotgun (WGS) entry which is preliminary data.</text>
</comment>
<feature type="compositionally biased region" description="Low complexity" evidence="1">
    <location>
        <begin position="894"/>
        <end position="914"/>
    </location>
</feature>
<organism evidence="3 4">
    <name type="scientific">Dunaliella salina</name>
    <name type="common">Green alga</name>
    <name type="synonym">Protococcus salinus</name>
    <dbReference type="NCBI Taxonomy" id="3046"/>
    <lineage>
        <taxon>Eukaryota</taxon>
        <taxon>Viridiplantae</taxon>
        <taxon>Chlorophyta</taxon>
        <taxon>core chlorophytes</taxon>
        <taxon>Chlorophyceae</taxon>
        <taxon>CS clade</taxon>
        <taxon>Chlamydomonadales</taxon>
        <taxon>Dunaliellaceae</taxon>
        <taxon>Dunaliella</taxon>
    </lineage>
</organism>
<sequence>MVLVTEVVVGSLRDVLTHFEGIPGASSEAREMQLSTLEVKMGVVQMAETLAFLHSDATLVHCGISPQAVMVTPDGSWKLAGFAHAVTSNYAAPTPASNVTYQYDDPFPPVWEELSKPWLPYTAPELVGGWGGLQAATGPSITPAADVFSTAVLLYELLTAVDADGSVSSKPRPPTFKASNGAIGSGGRHGRGEQLLPVRSNLHDYRDRVMALQHMSERWHPLHLMPEQLQGLMQNMLAVSPNVRPVIGALALNPYFQEDVLLRALRFLDTLLQRDEEQKVVFVKHLASFWPRFEDRILKRRVLPALIKELELPALQSVLLPVLLSMMEKCTPAFFMAHLLPVLAPILASAQGELLGALVVQGSGVLSRLMTQDAVSRHLLPLYARALESHGSPHVQEECLKVLQANCSMLDLKYLREGILPRVCTVCLATTTGAVRMHCFRFMACATPRMSPKDVDVVLETASQVTAVDRSAFTLVCVSQLLDTVSAHVGADATANRILPLLCPLLVVHSLSGRQFKDIMAIVQSCLMRITTKMAPDSHMSTSATNYFANAATAAAAAAEASSAKSGFSPSPTARTPAHGPAEGPKGVASWDTQVETPRAHQAAKAARPPIPAPAAAKPLSPPSPSFPPSISQPLQPPRTPLPQRHPLPQQQALRTPAPHTPAAPSIPPPSIAAMGNSRDPFAASTVPPAVLSPTSTQPSAIMSAGASASNSSLDPFPEPAGPAFLGPALGSRARTQGPQKDASNGWGDFSAWDDGGDIVQGSSMSMQGGLQGPSMSTQGSLQGQNGLQNGSWDGLGGSMRTNGGGGLGPLPPWPDSQQSQGTTAASDAAMFGFQGPGGGVHRGGSSSTGLRGRMDGLGMNSGAMFEFGGTDPGGSTDFDPFASLSAAPLGGLPKQQANRQQQQQQPRASSKAAMAHPPPLNPPPPPGGFDLLS</sequence>
<feature type="region of interest" description="Disordered" evidence="1">
    <location>
        <begin position="564"/>
        <end position="681"/>
    </location>
</feature>
<keyword evidence="4" id="KW-1185">Reference proteome</keyword>
<feature type="compositionally biased region" description="Low complexity" evidence="1">
    <location>
        <begin position="647"/>
        <end position="658"/>
    </location>
</feature>
<dbReference type="PANTHER" id="PTHR12984:SF6">
    <property type="entry name" value="SCY1-LIKE PROTEIN 2"/>
    <property type="match status" value="1"/>
</dbReference>
<evidence type="ECO:0000256" key="1">
    <source>
        <dbReference type="SAM" id="MobiDB-lite"/>
    </source>
</evidence>
<evidence type="ECO:0000313" key="4">
    <source>
        <dbReference type="Proteomes" id="UP000815325"/>
    </source>
</evidence>
<proteinExistence type="predicted"/>
<dbReference type="InterPro" id="IPR011989">
    <property type="entry name" value="ARM-like"/>
</dbReference>
<protein>
    <recommendedName>
        <fullName evidence="2">Protein kinase domain-containing protein</fullName>
    </recommendedName>
</protein>
<dbReference type="Gene3D" id="1.10.510.10">
    <property type="entry name" value="Transferase(Phosphotransferase) domain 1"/>
    <property type="match status" value="1"/>
</dbReference>
<feature type="domain" description="Protein kinase" evidence="2">
    <location>
        <begin position="1"/>
        <end position="256"/>
    </location>
</feature>
<feature type="compositionally biased region" description="Pro residues" evidence="1">
    <location>
        <begin position="917"/>
        <end position="928"/>
    </location>
</feature>
<dbReference type="SUPFAM" id="SSF48371">
    <property type="entry name" value="ARM repeat"/>
    <property type="match status" value="1"/>
</dbReference>
<dbReference type="Gene3D" id="1.25.10.10">
    <property type="entry name" value="Leucine-rich Repeat Variant"/>
    <property type="match status" value="1"/>
</dbReference>
<dbReference type="InterPro" id="IPR051177">
    <property type="entry name" value="CIK-Related_Protein"/>
</dbReference>
<evidence type="ECO:0000259" key="2">
    <source>
        <dbReference type="PROSITE" id="PS50011"/>
    </source>
</evidence>
<feature type="compositionally biased region" description="Low complexity" evidence="1">
    <location>
        <begin position="761"/>
        <end position="792"/>
    </location>
</feature>
<feature type="compositionally biased region" description="Polar residues" evidence="1">
    <location>
        <begin position="816"/>
        <end position="826"/>
    </location>
</feature>
<feature type="compositionally biased region" description="Gly residues" evidence="1">
    <location>
        <begin position="794"/>
        <end position="809"/>
    </location>
</feature>
<dbReference type="InterPro" id="IPR000719">
    <property type="entry name" value="Prot_kinase_dom"/>
</dbReference>
<evidence type="ECO:0000313" key="3">
    <source>
        <dbReference type="EMBL" id="KAF5833207.1"/>
    </source>
</evidence>
<accession>A0ABQ7GF21</accession>
<feature type="compositionally biased region" description="Low complexity" evidence="1">
    <location>
        <begin position="603"/>
        <end position="619"/>
    </location>
</feature>
<feature type="compositionally biased region" description="Pro residues" evidence="1">
    <location>
        <begin position="635"/>
        <end position="646"/>
    </location>
</feature>
<feature type="compositionally biased region" description="Polar residues" evidence="1">
    <location>
        <begin position="565"/>
        <end position="574"/>
    </location>
</feature>
<reference evidence="3" key="1">
    <citation type="submission" date="2017-08" db="EMBL/GenBank/DDBJ databases">
        <authorList>
            <person name="Polle J.E."/>
            <person name="Barry K."/>
            <person name="Cushman J."/>
            <person name="Schmutz J."/>
            <person name="Tran D."/>
            <person name="Hathwaick L.T."/>
            <person name="Yim W.C."/>
            <person name="Jenkins J."/>
            <person name="Mckie-Krisberg Z.M."/>
            <person name="Prochnik S."/>
            <person name="Lindquist E."/>
            <person name="Dockter R.B."/>
            <person name="Adam C."/>
            <person name="Molina H."/>
            <person name="Bunkerborg J."/>
            <person name="Jin E."/>
            <person name="Buchheim M."/>
            <person name="Magnuson J."/>
        </authorList>
    </citation>
    <scope>NUCLEOTIDE SEQUENCE</scope>
    <source>
        <strain evidence="3">CCAP 19/18</strain>
    </source>
</reference>
<dbReference type="EMBL" id="MU069824">
    <property type="protein sequence ID" value="KAF5833207.1"/>
    <property type="molecule type" value="Genomic_DNA"/>
</dbReference>
<feature type="compositionally biased region" description="Pro residues" evidence="1">
    <location>
        <begin position="659"/>
        <end position="671"/>
    </location>
</feature>
<feature type="region of interest" description="Disordered" evidence="1">
    <location>
        <begin position="166"/>
        <end position="190"/>
    </location>
</feature>
<feature type="region of interest" description="Disordered" evidence="1">
    <location>
        <begin position="755"/>
        <end position="934"/>
    </location>
</feature>
<dbReference type="Proteomes" id="UP000815325">
    <property type="component" value="Unassembled WGS sequence"/>
</dbReference>
<dbReference type="InterPro" id="IPR016024">
    <property type="entry name" value="ARM-type_fold"/>
</dbReference>
<name>A0ABQ7GF21_DUNSA</name>